<evidence type="ECO:0000313" key="1">
    <source>
        <dbReference type="EMBL" id="VFJ71709.1"/>
    </source>
</evidence>
<name>A0A450TSY0_9GAMM</name>
<reference evidence="1" key="1">
    <citation type="submission" date="2019-02" db="EMBL/GenBank/DDBJ databases">
        <authorList>
            <person name="Gruber-Vodicka R. H."/>
            <person name="Seah K. B. B."/>
        </authorList>
    </citation>
    <scope>NUCLEOTIDE SEQUENCE</scope>
    <source>
        <strain evidence="1">BECK_BZ131</strain>
    </source>
</reference>
<dbReference type="EMBL" id="CAADFE010000028">
    <property type="protein sequence ID" value="VFJ71709.1"/>
    <property type="molecule type" value="Genomic_DNA"/>
</dbReference>
<evidence type="ECO:0008006" key="2">
    <source>
        <dbReference type="Google" id="ProtNLM"/>
    </source>
</evidence>
<sequence length="39" mass="4379">MNGLKFLLDTNILIGLLSRNEAVTNLLTTRQVNITDIHL</sequence>
<gene>
    <name evidence="1" type="ORF">BECKFW1821C_GA0114237_102826</name>
</gene>
<dbReference type="AlphaFoldDB" id="A0A450TSY0"/>
<proteinExistence type="predicted"/>
<protein>
    <recommendedName>
        <fullName evidence="2">PIN domain-containing protein</fullName>
    </recommendedName>
</protein>
<organism evidence="1">
    <name type="scientific">Candidatus Kentrum sp. FW</name>
    <dbReference type="NCBI Taxonomy" id="2126338"/>
    <lineage>
        <taxon>Bacteria</taxon>
        <taxon>Pseudomonadati</taxon>
        <taxon>Pseudomonadota</taxon>
        <taxon>Gammaproteobacteria</taxon>
        <taxon>Candidatus Kentrum</taxon>
    </lineage>
</organism>
<accession>A0A450TSY0</accession>